<evidence type="ECO:0000313" key="6">
    <source>
        <dbReference type="EMBL" id="KXJ97047.1"/>
    </source>
</evidence>
<sequence length="431" mass="48760">MTSSPSLHTSAQHDETVVTMENPGIQIRVRQQDEFVLARPPSEHFSDRPCLMCPKQGHQKCNQCQQAWYCSAACQKKDWTYHKHVCMDFAGFTESSRPSKHHRRALIFPADSVVPEWVWVKTRHDAISFRTIKEHIGEIDDRQDVGLFSLHADLAGQGQGLAAICNLAGRYTNSSIIALGKPGQLHIWPGPVLVVGHLVKDNEPLDVETLSRPARVSDLNMRDYRNAIDGLLINQSNPCVADPGRYPRPKLLAVKLTCVGERVYLNVAMSAPPVERCIVPAELTFNTVQWACAFPFMLGLPWMGSLLMENPEAALLAARFLFNRDSSDLTTARVDDHRHLSICYVNRPGTVLIMDRYGHAIHVDHVRAVGAFIRHNQELVRHAEDCEPGQADNGTYTLARFDRERFENFWARLKLFPWEVCNKIVGVWELQ</sequence>
<dbReference type="OrthoDB" id="437457at2759"/>
<gene>
    <name evidence="6" type="ORF">Micbo1qcDRAFT_211309</name>
</gene>
<dbReference type="PROSITE" id="PS01360">
    <property type="entry name" value="ZF_MYND_1"/>
    <property type="match status" value="1"/>
</dbReference>
<dbReference type="InterPro" id="IPR002893">
    <property type="entry name" value="Znf_MYND"/>
</dbReference>
<feature type="domain" description="MYND-type" evidence="5">
    <location>
        <begin position="50"/>
        <end position="86"/>
    </location>
</feature>
<keyword evidence="2 4" id="KW-0863">Zinc-finger</keyword>
<name>A0A136JIR7_9PEZI</name>
<keyword evidence="1" id="KW-0479">Metal-binding</keyword>
<dbReference type="AlphaFoldDB" id="A0A136JIR7"/>
<evidence type="ECO:0000256" key="2">
    <source>
        <dbReference type="ARBA" id="ARBA00022771"/>
    </source>
</evidence>
<protein>
    <recommendedName>
        <fullName evidence="5">MYND-type domain-containing protein</fullName>
    </recommendedName>
</protein>
<keyword evidence="7" id="KW-1185">Reference proteome</keyword>
<dbReference type="STRING" id="196109.A0A136JIR7"/>
<dbReference type="InParanoid" id="A0A136JIR7"/>
<dbReference type="EMBL" id="KQ964245">
    <property type="protein sequence ID" value="KXJ97047.1"/>
    <property type="molecule type" value="Genomic_DNA"/>
</dbReference>
<evidence type="ECO:0000256" key="3">
    <source>
        <dbReference type="ARBA" id="ARBA00022833"/>
    </source>
</evidence>
<dbReference type="PROSITE" id="PS50865">
    <property type="entry name" value="ZF_MYND_2"/>
    <property type="match status" value="1"/>
</dbReference>
<evidence type="ECO:0000256" key="4">
    <source>
        <dbReference type="PROSITE-ProRule" id="PRU00134"/>
    </source>
</evidence>
<evidence type="ECO:0000256" key="1">
    <source>
        <dbReference type="ARBA" id="ARBA00022723"/>
    </source>
</evidence>
<organism evidence="6 7">
    <name type="scientific">Microdochium bolleyi</name>
    <dbReference type="NCBI Taxonomy" id="196109"/>
    <lineage>
        <taxon>Eukaryota</taxon>
        <taxon>Fungi</taxon>
        <taxon>Dikarya</taxon>
        <taxon>Ascomycota</taxon>
        <taxon>Pezizomycotina</taxon>
        <taxon>Sordariomycetes</taxon>
        <taxon>Xylariomycetidae</taxon>
        <taxon>Xylariales</taxon>
        <taxon>Microdochiaceae</taxon>
        <taxon>Microdochium</taxon>
    </lineage>
</organism>
<dbReference type="Proteomes" id="UP000070501">
    <property type="component" value="Unassembled WGS sequence"/>
</dbReference>
<dbReference type="SUPFAM" id="SSF144232">
    <property type="entry name" value="HIT/MYND zinc finger-like"/>
    <property type="match status" value="1"/>
</dbReference>
<evidence type="ECO:0000313" key="7">
    <source>
        <dbReference type="Proteomes" id="UP000070501"/>
    </source>
</evidence>
<accession>A0A136JIR7</accession>
<keyword evidence="3" id="KW-0862">Zinc</keyword>
<evidence type="ECO:0000259" key="5">
    <source>
        <dbReference type="PROSITE" id="PS50865"/>
    </source>
</evidence>
<reference evidence="7" key="1">
    <citation type="submission" date="2016-02" db="EMBL/GenBank/DDBJ databases">
        <title>Draft genome sequence of Microdochium bolleyi, a fungal endophyte of beachgrass.</title>
        <authorList>
            <consortium name="DOE Joint Genome Institute"/>
            <person name="David A.S."/>
            <person name="May G."/>
            <person name="Haridas S."/>
            <person name="Lim J."/>
            <person name="Wang M."/>
            <person name="Labutti K."/>
            <person name="Lipzen A."/>
            <person name="Barry K."/>
            <person name="Grigoriev I.V."/>
        </authorList>
    </citation>
    <scope>NUCLEOTIDE SEQUENCE [LARGE SCALE GENOMIC DNA]</scope>
    <source>
        <strain evidence="7">J235TASD1</strain>
    </source>
</reference>
<dbReference type="Gene3D" id="6.10.140.2220">
    <property type="match status" value="1"/>
</dbReference>
<dbReference type="GO" id="GO:0008270">
    <property type="term" value="F:zinc ion binding"/>
    <property type="evidence" value="ECO:0007669"/>
    <property type="project" value="UniProtKB-KW"/>
</dbReference>
<proteinExistence type="predicted"/>
<dbReference type="Pfam" id="PF01753">
    <property type="entry name" value="zf-MYND"/>
    <property type="match status" value="1"/>
</dbReference>